<evidence type="ECO:0000259" key="1">
    <source>
        <dbReference type="Pfam" id="PF04965"/>
    </source>
</evidence>
<sequence length="108" mass="12096">MIGMDRRTGQPLSGLAHLKQSIEDILSTPLGSRRMRPEYGSRLRRMVDLPLTEGWKSAVQAEVAYALGRWEPRIRLQSVKVVAVLGGSVTLLLRGIYQNNDVQLEVQP</sequence>
<accession>A0A024HBR1</accession>
<reference evidence="2 3" key="1">
    <citation type="submission" date="2013-03" db="EMBL/GenBank/DDBJ databases">
        <authorList>
            <person name="Linke B."/>
        </authorList>
    </citation>
    <scope>NUCLEOTIDE SEQUENCE [LARGE SCALE GENOMIC DNA]</scope>
    <source>
        <strain evidence="2 3">B13</strain>
    </source>
</reference>
<dbReference type="Pfam" id="PF04965">
    <property type="entry name" value="GPW_gp25"/>
    <property type="match status" value="1"/>
</dbReference>
<dbReference type="STRING" id="1301098.PKB_0570"/>
<feature type="domain" description="IraD/Gp25-like" evidence="1">
    <location>
        <begin position="14"/>
        <end position="81"/>
    </location>
</feature>
<dbReference type="Gene3D" id="3.10.450.40">
    <property type="match status" value="1"/>
</dbReference>
<evidence type="ECO:0000313" key="2">
    <source>
        <dbReference type="EMBL" id="CDF81947.1"/>
    </source>
</evidence>
<keyword evidence="3" id="KW-1185">Reference proteome</keyword>
<proteinExistence type="predicted"/>
<reference evidence="2 3" key="2">
    <citation type="submission" date="2014-05" db="EMBL/GenBank/DDBJ databases">
        <title>Genome sequence of the 3-chlorobenzoate degrading bacterium Pseudomonas knackmussii B13 shows multiple evidence for horizontal gene transfer.</title>
        <authorList>
            <person name="Miyazaki R."/>
            <person name="Bertelli C."/>
            <person name="Falquet L."/>
            <person name="Robinson-Rechavi M."/>
            <person name="Gharib W."/>
            <person name="Roy S."/>
            <person name="Van der Meer J.R."/>
        </authorList>
    </citation>
    <scope>NUCLEOTIDE SEQUENCE [LARGE SCALE GENOMIC DNA]</scope>
    <source>
        <strain evidence="2 3">B13</strain>
    </source>
</reference>
<dbReference type="AlphaFoldDB" id="A0A024HBR1"/>
<dbReference type="RefSeq" id="WP_043248865.1">
    <property type="nucleotide sequence ID" value="NZ_HG322950.1"/>
</dbReference>
<dbReference type="Proteomes" id="UP000025241">
    <property type="component" value="Chromosome I"/>
</dbReference>
<evidence type="ECO:0000313" key="3">
    <source>
        <dbReference type="Proteomes" id="UP000025241"/>
    </source>
</evidence>
<dbReference type="PATRIC" id="fig|1301098.3.peg.587"/>
<name>A0A024HBR1_PSEKB</name>
<dbReference type="HOGENOM" id="CLU_133204_1_1_6"/>
<dbReference type="InterPro" id="IPR007048">
    <property type="entry name" value="IraD/Gp25-like"/>
</dbReference>
<dbReference type="EMBL" id="HG322950">
    <property type="protein sequence ID" value="CDF81947.1"/>
    <property type="molecule type" value="Genomic_DNA"/>
</dbReference>
<dbReference type="KEGG" id="pkc:PKB_0570"/>
<organism evidence="2 3">
    <name type="scientific">Pseudomonas knackmussii (strain DSM 6978 / CCUG 54928 / LMG 23759 / B13)</name>
    <dbReference type="NCBI Taxonomy" id="1301098"/>
    <lineage>
        <taxon>Bacteria</taxon>
        <taxon>Pseudomonadati</taxon>
        <taxon>Pseudomonadota</taxon>
        <taxon>Gammaproteobacteria</taxon>
        <taxon>Pseudomonadales</taxon>
        <taxon>Pseudomonadaceae</taxon>
        <taxon>Pseudomonas</taxon>
    </lineage>
</organism>
<gene>
    <name evidence="2" type="ORF">PKB_0570</name>
</gene>
<dbReference type="OrthoDB" id="9802846at2"/>
<protein>
    <recommendedName>
        <fullName evidence="1">IraD/Gp25-like domain-containing protein</fullName>
    </recommendedName>
</protein>
<dbReference type="SUPFAM" id="SSF160719">
    <property type="entry name" value="gpW/gp25-like"/>
    <property type="match status" value="1"/>
</dbReference>
<dbReference type="eggNOG" id="COG3628">
    <property type="taxonomic scope" value="Bacteria"/>
</dbReference>